<dbReference type="Gene3D" id="2.40.30.10">
    <property type="entry name" value="Translation factors"/>
    <property type="match status" value="1"/>
</dbReference>
<gene>
    <name evidence="8" type="ORF">C5167_012741</name>
</gene>
<dbReference type="InterPro" id="IPR020568">
    <property type="entry name" value="Ribosomal_Su5_D2-typ_SF"/>
</dbReference>
<keyword evidence="4" id="KW-0648">Protein biosynthesis</keyword>
<dbReference type="InterPro" id="IPR005517">
    <property type="entry name" value="Transl_elong_EFG/EF2_IV"/>
</dbReference>
<evidence type="ECO:0000256" key="1">
    <source>
        <dbReference type="ARBA" id="ARBA00022490"/>
    </source>
</evidence>
<evidence type="ECO:0000256" key="4">
    <source>
        <dbReference type="ARBA" id="ARBA00022917"/>
    </source>
</evidence>
<dbReference type="Pfam" id="PF03764">
    <property type="entry name" value="EFG_IV"/>
    <property type="match status" value="1"/>
</dbReference>
<keyword evidence="1" id="KW-0963">Cytoplasm</keyword>
<dbReference type="SUPFAM" id="SSF54211">
    <property type="entry name" value="Ribosomal protein S5 domain 2-like"/>
    <property type="match status" value="1"/>
</dbReference>
<evidence type="ECO:0000256" key="5">
    <source>
        <dbReference type="ARBA" id="ARBA00023134"/>
    </source>
</evidence>
<evidence type="ECO:0000259" key="7">
    <source>
        <dbReference type="SMART" id="SM00889"/>
    </source>
</evidence>
<dbReference type="GO" id="GO:0003746">
    <property type="term" value="F:translation elongation factor activity"/>
    <property type="evidence" value="ECO:0007669"/>
    <property type="project" value="UniProtKB-KW"/>
</dbReference>
<dbReference type="Gramene" id="RZC53872">
    <property type="protein sequence ID" value="RZC53872"/>
    <property type="gene ID" value="C5167_012741"/>
</dbReference>
<dbReference type="SMART" id="SM00889">
    <property type="entry name" value="EFG_IV"/>
    <property type="match status" value="1"/>
</dbReference>
<evidence type="ECO:0000256" key="6">
    <source>
        <dbReference type="SAM" id="MobiDB-lite"/>
    </source>
</evidence>
<keyword evidence="9" id="KW-1185">Reference proteome</keyword>
<dbReference type="Proteomes" id="UP000316621">
    <property type="component" value="Chromosome 3"/>
</dbReference>
<organism evidence="8 9">
    <name type="scientific">Papaver somniferum</name>
    <name type="common">Opium poppy</name>
    <dbReference type="NCBI Taxonomy" id="3469"/>
    <lineage>
        <taxon>Eukaryota</taxon>
        <taxon>Viridiplantae</taxon>
        <taxon>Streptophyta</taxon>
        <taxon>Embryophyta</taxon>
        <taxon>Tracheophyta</taxon>
        <taxon>Spermatophyta</taxon>
        <taxon>Magnoliopsida</taxon>
        <taxon>Ranunculales</taxon>
        <taxon>Papaveraceae</taxon>
        <taxon>Papaveroideae</taxon>
        <taxon>Papaver</taxon>
    </lineage>
</organism>
<dbReference type="PANTHER" id="PTHR42908">
    <property type="entry name" value="TRANSLATION ELONGATION FACTOR-RELATED"/>
    <property type="match status" value="1"/>
</dbReference>
<dbReference type="EMBL" id="CM010717">
    <property type="protein sequence ID" value="RZC53872.1"/>
    <property type="molecule type" value="Genomic_DNA"/>
</dbReference>
<dbReference type="GO" id="GO:0005829">
    <property type="term" value="C:cytosol"/>
    <property type="evidence" value="ECO:0007669"/>
    <property type="project" value="TreeGrafter"/>
</dbReference>
<keyword evidence="2" id="KW-0547">Nucleotide-binding</keyword>
<reference evidence="8 9" key="1">
    <citation type="journal article" date="2018" name="Science">
        <title>The opium poppy genome and morphinan production.</title>
        <authorList>
            <person name="Guo L."/>
            <person name="Winzer T."/>
            <person name="Yang X."/>
            <person name="Li Y."/>
            <person name="Ning Z."/>
            <person name="He Z."/>
            <person name="Teodor R."/>
            <person name="Lu Y."/>
            <person name="Bowser T.A."/>
            <person name="Graham I.A."/>
            <person name="Ye K."/>
        </authorList>
    </citation>
    <scope>NUCLEOTIDE SEQUENCE [LARGE SCALE GENOMIC DNA]</scope>
    <source>
        <strain evidence="9">cv. HN1</strain>
        <tissue evidence="8">Leaves</tissue>
    </source>
</reference>
<dbReference type="STRING" id="3469.A0A4Y7J1G0"/>
<feature type="region of interest" description="Disordered" evidence="6">
    <location>
        <begin position="1"/>
        <end position="23"/>
    </location>
</feature>
<dbReference type="GO" id="GO:1990904">
    <property type="term" value="C:ribonucleoprotein complex"/>
    <property type="evidence" value="ECO:0007669"/>
    <property type="project" value="TreeGrafter"/>
</dbReference>
<dbReference type="Gene3D" id="3.30.230.10">
    <property type="match status" value="1"/>
</dbReference>
<dbReference type="CDD" id="cd01681">
    <property type="entry name" value="aeEF2_snRNP_like_IV"/>
    <property type="match status" value="1"/>
</dbReference>
<dbReference type="InterPro" id="IPR014721">
    <property type="entry name" value="Ribsml_uS5_D2-typ_fold_subgr"/>
</dbReference>
<evidence type="ECO:0000256" key="2">
    <source>
        <dbReference type="ARBA" id="ARBA00022741"/>
    </source>
</evidence>
<sequence>MGPLCPHIRSNSESSSSSSLEEDIEEEDSDYIEMVLWHQAMSAQASDLSHSSEYSVKNLYVGPLDDQYANAIRNCDPEGEFLRSTCLRLFPAFDQGRFFAFGHVFAGEVATGAKFPWLDWIITKNATLTKKKKKEVYAHPIRAMKFSVSPVSGCLLTAVSKLVEELTHLSKSDPMVVCMIKELGEHIIAEKSLRTVMSQSPNKHNRWYLEACSFEGAIDDGLDTTGPNMGKDLAKNIWCFGPDTTGPNMVVDMCEGVQYLNEIKESVVAGSQWASKEGVLAEENMIGICFEVCDLVLHSDAIHRGGGQVIPSRYPGSEERSWWYLWRGHVFVEMQRPGTPLYNMKAYLLVIESFGFSAQLSLPHQEEEEFEGSDVTPPLILRTSFKSKAYVYRFFKKKRIVLYGTLIQQAASVAPQVAPSLRQGVSGIQPQQLYQPPHQPSSKLSQVLSRQMQALQASFQSSQKTFSQLQKRLHMMRQSGQNLSRQLDAQATKLQVTAGQTVSISLASATAAAVPGFSTTAATTPALSPLGGQVALPPCNWTEHSSPEGYKYYYNSATIATTGSSYPTRPSITRLATKSASQVIKFAGSRFRLSSKCSAWDCGNLVMLNHSQFRCCPARFHQGLQAHEWEWKSKSIT</sequence>
<dbReference type="Gene3D" id="2.20.70.10">
    <property type="match status" value="1"/>
</dbReference>
<name>A0A4Y7J1G0_PAPSO</name>
<keyword evidence="3" id="KW-0251">Elongation factor</keyword>
<protein>
    <recommendedName>
        <fullName evidence="7">Translation elongation factor EFG/EF2 domain-containing protein</fullName>
    </recommendedName>
</protein>
<evidence type="ECO:0000313" key="9">
    <source>
        <dbReference type="Proteomes" id="UP000316621"/>
    </source>
</evidence>
<dbReference type="GO" id="GO:0043022">
    <property type="term" value="F:ribosome binding"/>
    <property type="evidence" value="ECO:0007669"/>
    <property type="project" value="TreeGrafter"/>
</dbReference>
<accession>A0A4Y7J1G0</accession>
<dbReference type="CDD" id="cd00201">
    <property type="entry name" value="WW"/>
    <property type="match status" value="1"/>
</dbReference>
<evidence type="ECO:0000256" key="3">
    <source>
        <dbReference type="ARBA" id="ARBA00022768"/>
    </source>
</evidence>
<dbReference type="GO" id="GO:0005525">
    <property type="term" value="F:GTP binding"/>
    <property type="evidence" value="ECO:0007669"/>
    <property type="project" value="UniProtKB-KW"/>
</dbReference>
<dbReference type="GO" id="GO:0003924">
    <property type="term" value="F:GTPase activity"/>
    <property type="evidence" value="ECO:0007669"/>
    <property type="project" value="TreeGrafter"/>
</dbReference>
<dbReference type="InterPro" id="IPR001202">
    <property type="entry name" value="WW_dom"/>
</dbReference>
<proteinExistence type="predicted"/>
<keyword evidence="5" id="KW-0342">GTP-binding</keyword>
<feature type="domain" description="Translation elongation factor EFG/EF2" evidence="7">
    <location>
        <begin position="205"/>
        <end position="313"/>
    </location>
</feature>
<dbReference type="AlphaFoldDB" id="A0A4Y7J1G0"/>
<evidence type="ECO:0000313" key="8">
    <source>
        <dbReference type="EMBL" id="RZC53872.1"/>
    </source>
</evidence>
<dbReference type="PANTHER" id="PTHR42908:SF10">
    <property type="entry name" value="EUKARYOTIC TRANSLATION ELONGATION FACTOR 2"/>
    <property type="match status" value="1"/>
</dbReference>